<keyword evidence="3" id="KW-0698">rRNA processing</keyword>
<keyword evidence="6" id="KW-0418">Kinase</keyword>
<protein>
    <submittedName>
        <fullName evidence="13">Uncharacterized protein</fullName>
    </submittedName>
</protein>
<proteinExistence type="inferred from homology"/>
<feature type="compositionally biased region" description="Low complexity" evidence="9">
    <location>
        <begin position="271"/>
        <end position="301"/>
    </location>
</feature>
<evidence type="ECO:0000313" key="13">
    <source>
        <dbReference type="EMBL" id="KNC51968.1"/>
    </source>
</evidence>
<feature type="transmembrane region" description="Helical" evidence="10">
    <location>
        <begin position="46"/>
        <end position="73"/>
    </location>
</feature>
<keyword evidence="10" id="KW-0472">Membrane</keyword>
<dbReference type="STRING" id="461836.A0A0L0DKT7"/>
<evidence type="ECO:0000259" key="11">
    <source>
        <dbReference type="Pfam" id="PF16575"/>
    </source>
</evidence>
<feature type="region of interest" description="Disordered" evidence="9">
    <location>
        <begin position="188"/>
        <end position="226"/>
    </location>
</feature>
<evidence type="ECO:0000256" key="1">
    <source>
        <dbReference type="ARBA" id="ARBA00004604"/>
    </source>
</evidence>
<dbReference type="PANTHER" id="PTHR12755:SF3">
    <property type="entry name" value="POLYNUCLEOTIDE 5'-HYDROXYL-KINASE NOL9"/>
    <property type="match status" value="1"/>
</dbReference>
<feature type="transmembrane region" description="Helical" evidence="10">
    <location>
        <begin position="121"/>
        <end position="141"/>
    </location>
</feature>
<dbReference type="SUPFAM" id="SSF52540">
    <property type="entry name" value="P-loop containing nucleoside triphosphate hydrolases"/>
    <property type="match status" value="1"/>
</dbReference>
<dbReference type="PANTHER" id="PTHR12755">
    <property type="entry name" value="CLEAVAGE/POLYADENYLATION FACTOR IA SUBUNIT CLP1P"/>
    <property type="match status" value="1"/>
</dbReference>
<evidence type="ECO:0000259" key="12">
    <source>
        <dbReference type="Pfam" id="PF25467"/>
    </source>
</evidence>
<feature type="domain" description="NOL9 C-terminal" evidence="12">
    <location>
        <begin position="782"/>
        <end position="868"/>
    </location>
</feature>
<dbReference type="RefSeq" id="XP_013755555.1">
    <property type="nucleotide sequence ID" value="XM_013900101.1"/>
</dbReference>
<evidence type="ECO:0000256" key="10">
    <source>
        <dbReference type="SAM" id="Phobius"/>
    </source>
</evidence>
<evidence type="ECO:0000256" key="6">
    <source>
        <dbReference type="ARBA" id="ARBA00022777"/>
    </source>
</evidence>
<comment type="similarity">
    <text evidence="2">Belongs to the Clp1 family. NOL9/GRC3 subfamily.</text>
</comment>
<keyword evidence="7" id="KW-0067">ATP-binding</keyword>
<keyword evidence="5" id="KW-0547">Nucleotide-binding</keyword>
<keyword evidence="10" id="KW-1133">Transmembrane helix</keyword>
<feature type="transmembrane region" description="Helical" evidence="10">
    <location>
        <begin position="148"/>
        <end position="170"/>
    </location>
</feature>
<dbReference type="InterPro" id="IPR032319">
    <property type="entry name" value="CLP1_P"/>
</dbReference>
<feature type="region of interest" description="Disordered" evidence="9">
    <location>
        <begin position="238"/>
        <end position="361"/>
    </location>
</feature>
<feature type="compositionally biased region" description="Pro residues" evidence="9">
    <location>
        <begin position="241"/>
        <end position="257"/>
    </location>
</feature>
<dbReference type="Proteomes" id="UP000054408">
    <property type="component" value="Unassembled WGS sequence"/>
</dbReference>
<name>A0A0L0DKT7_THETB</name>
<dbReference type="AlphaFoldDB" id="A0A0L0DKT7"/>
<dbReference type="Pfam" id="PF16575">
    <property type="entry name" value="CLP1_P"/>
    <property type="match status" value="1"/>
</dbReference>
<dbReference type="GO" id="GO:0005524">
    <property type="term" value="F:ATP binding"/>
    <property type="evidence" value="ECO:0007669"/>
    <property type="project" value="UniProtKB-KW"/>
</dbReference>
<keyword evidence="10" id="KW-0812">Transmembrane</keyword>
<dbReference type="EMBL" id="GL349471">
    <property type="protein sequence ID" value="KNC51968.1"/>
    <property type="molecule type" value="Genomic_DNA"/>
</dbReference>
<evidence type="ECO:0000256" key="9">
    <source>
        <dbReference type="SAM" id="MobiDB-lite"/>
    </source>
</evidence>
<dbReference type="OrthoDB" id="2405412at2759"/>
<dbReference type="GO" id="GO:0005730">
    <property type="term" value="C:nucleolus"/>
    <property type="evidence" value="ECO:0007669"/>
    <property type="project" value="UniProtKB-SubCell"/>
</dbReference>
<evidence type="ECO:0000313" key="14">
    <source>
        <dbReference type="Proteomes" id="UP000054408"/>
    </source>
</evidence>
<dbReference type="GO" id="GO:0051731">
    <property type="term" value="F:polynucleotide 5'-hydroxyl-kinase activity"/>
    <property type="evidence" value="ECO:0007669"/>
    <property type="project" value="InterPro"/>
</dbReference>
<keyword evidence="8" id="KW-0539">Nucleus</keyword>
<dbReference type="GO" id="GO:0000448">
    <property type="term" value="P:cleavage in ITS2 between 5.8S rRNA and LSU-rRNA of tricistronic rRNA transcript (SSU-rRNA, 5.8S rRNA, LSU-rRNA)"/>
    <property type="evidence" value="ECO:0007669"/>
    <property type="project" value="TreeGrafter"/>
</dbReference>
<evidence type="ECO:0000256" key="4">
    <source>
        <dbReference type="ARBA" id="ARBA00022679"/>
    </source>
</evidence>
<accession>A0A0L0DKT7</accession>
<keyword evidence="14" id="KW-1185">Reference proteome</keyword>
<evidence type="ECO:0000256" key="7">
    <source>
        <dbReference type="ARBA" id="ARBA00022840"/>
    </source>
</evidence>
<feature type="domain" description="Clp1 P-loop" evidence="11">
    <location>
        <begin position="558"/>
        <end position="705"/>
    </location>
</feature>
<comment type="subcellular location">
    <subcellularLocation>
        <location evidence="1">Nucleus</location>
        <location evidence="1">Nucleolus</location>
    </subcellularLocation>
</comment>
<organism evidence="13 14">
    <name type="scientific">Thecamonas trahens ATCC 50062</name>
    <dbReference type="NCBI Taxonomy" id="461836"/>
    <lineage>
        <taxon>Eukaryota</taxon>
        <taxon>Apusozoa</taxon>
        <taxon>Apusomonadida</taxon>
        <taxon>Apusomonadidae</taxon>
        <taxon>Thecamonas</taxon>
    </lineage>
</organism>
<dbReference type="Pfam" id="PF25467">
    <property type="entry name" value="NOL9_C"/>
    <property type="match status" value="1"/>
</dbReference>
<reference evidence="13 14" key="1">
    <citation type="submission" date="2010-05" db="EMBL/GenBank/DDBJ databases">
        <title>The Genome Sequence of Thecamonas trahens ATCC 50062.</title>
        <authorList>
            <consortium name="The Broad Institute Genome Sequencing Platform"/>
            <person name="Russ C."/>
            <person name="Cuomo C."/>
            <person name="Shea T."/>
            <person name="Young S.K."/>
            <person name="Zeng Q."/>
            <person name="Koehrsen M."/>
            <person name="Haas B."/>
            <person name="Borodovsky M."/>
            <person name="Guigo R."/>
            <person name="Alvarado L."/>
            <person name="Berlin A."/>
            <person name="Bochicchio J."/>
            <person name="Borenstein D."/>
            <person name="Chapman S."/>
            <person name="Chen Z."/>
            <person name="Freedman E."/>
            <person name="Gellesch M."/>
            <person name="Goldberg J."/>
            <person name="Griggs A."/>
            <person name="Gujja S."/>
            <person name="Heilman E."/>
            <person name="Heiman D."/>
            <person name="Hepburn T."/>
            <person name="Howarth C."/>
            <person name="Jen D."/>
            <person name="Larson L."/>
            <person name="Mehta T."/>
            <person name="Park D."/>
            <person name="Pearson M."/>
            <person name="Roberts A."/>
            <person name="Saif S."/>
            <person name="Shenoy N."/>
            <person name="Sisk P."/>
            <person name="Stolte C."/>
            <person name="Sykes S."/>
            <person name="Thomson T."/>
            <person name="Walk T."/>
            <person name="White J."/>
            <person name="Yandava C."/>
            <person name="Burger G."/>
            <person name="Gray M.W."/>
            <person name="Holland P.W.H."/>
            <person name="King N."/>
            <person name="Lang F.B.F."/>
            <person name="Roger A.J."/>
            <person name="Ruiz-Trillo I."/>
            <person name="Lander E."/>
            <person name="Nusbaum C."/>
        </authorList>
    </citation>
    <scope>NUCLEOTIDE SEQUENCE [LARGE SCALE GENOMIC DNA]</scope>
    <source>
        <strain evidence="13 14">ATCC 50062</strain>
    </source>
</reference>
<dbReference type="InterPro" id="IPR045116">
    <property type="entry name" value="Clp1/Grc3"/>
</dbReference>
<keyword evidence="4" id="KW-0808">Transferase</keyword>
<dbReference type="GeneID" id="25566953"/>
<evidence type="ECO:0000256" key="2">
    <source>
        <dbReference type="ARBA" id="ARBA00011003"/>
    </source>
</evidence>
<feature type="transmembrane region" description="Helical" evidence="10">
    <location>
        <begin position="94"/>
        <end position="115"/>
    </location>
</feature>
<sequence length="906" mass="93440">MLASALAASLVAVFVAVVVGTGARYEYGLKPGRPHVFALYSPLRLALGLVATGVAAMAMTAATAAAAMATTQYPLAFPSILYSATPFSFCGPRGWLSVLSLALGASSAALVASAFAPRPLLVPDLLATALLLHALLVTAADRAFPANIAYWVALCGGLAVGAILGTIVNYRIGAMEYRSDVRVPPPRPQLALSLELPSPTPSASPVTANDGDSSASDHSGLAHSRDSSLSLNAIELDLLSPLPPSPPPPPPPPPLTSPSPSRRASTLSNLSVTSAHSAHSAQSARSTSEDSSSSWFAASPSPRGLDVSSTAAAASHAINQDETTAGGPPPPVAGSAAPPPAEAAAVPGSPPLAPAGYHPAPSTRDGPVEYLATYALGPRTAITLAALHPANPDMPPTPFAVCRHIVAVAVLRGAVDVLGATLTSASGWRVVWSQTCHGTAPLQPTAVPDPALISPLPPDPWLDAFPINLPDPDSVAGSIVSDAPTVIAFVPVPHEMLPPYMMTLMRADVTDMDASAGVSAAVMGADPHGPPIACLPGWREAMDGVIADASPPRVLVMGSQGAGKSTFVSLMTNRLLAHHPAVAIVDYDVGQPLLNVPGTVSVTLVGRPLLGPAGIEMHAQLASRAFFAGFVSASKSPTHLVRCIEWAIRALPTLLDDAGLSAADVPVVTNSFGWATSLGLQISSVALGLLHPSAVVYLTANPCEVSFPDHGPPVVRVPSRPVRMVTPPAPLLDAIGIDDLTMPDVPTWWIPPARSVVKRNARARRDERWIGYFGSAGAELAEAVPYRVPLSALHIVSTLHYIPPEHVGKVLLNSLVGLATSPSAADHLGFGIVRGISDDGLDLFIITPVEPRLLNDVNTLLFATSTLPADFIRASTALGRMPFSLADNVAKTKTGGAAMHSAFRRR</sequence>
<feature type="compositionally biased region" description="Polar residues" evidence="9">
    <location>
        <begin position="307"/>
        <end position="321"/>
    </location>
</feature>
<dbReference type="Gene3D" id="3.40.50.300">
    <property type="entry name" value="P-loop containing nucleotide triphosphate hydrolases"/>
    <property type="match status" value="1"/>
</dbReference>
<dbReference type="eggNOG" id="KOG2750">
    <property type="taxonomic scope" value="Eukaryota"/>
</dbReference>
<evidence type="ECO:0000256" key="8">
    <source>
        <dbReference type="ARBA" id="ARBA00023242"/>
    </source>
</evidence>
<dbReference type="InterPro" id="IPR027417">
    <property type="entry name" value="P-loop_NTPase"/>
</dbReference>
<gene>
    <name evidence="13" type="ORF">AMSG_08216</name>
</gene>
<feature type="compositionally biased region" description="Pro residues" evidence="9">
    <location>
        <begin position="327"/>
        <end position="341"/>
    </location>
</feature>
<dbReference type="InterPro" id="IPR057570">
    <property type="entry name" value="NOL9_C"/>
</dbReference>
<evidence type="ECO:0000256" key="5">
    <source>
        <dbReference type="ARBA" id="ARBA00022741"/>
    </source>
</evidence>
<evidence type="ECO:0000256" key="3">
    <source>
        <dbReference type="ARBA" id="ARBA00022552"/>
    </source>
</evidence>